<dbReference type="AlphaFoldDB" id="A0A1A5HS86"/>
<feature type="transmembrane region" description="Helical" evidence="1">
    <location>
        <begin position="43"/>
        <end position="61"/>
    </location>
</feature>
<comment type="caution">
    <text evidence="2">The sequence shown here is derived from an EMBL/GenBank/DDBJ whole genome shotgun (WGS) entry which is preliminary data.</text>
</comment>
<feature type="transmembrane region" description="Helical" evidence="1">
    <location>
        <begin position="7"/>
        <end position="23"/>
    </location>
</feature>
<evidence type="ECO:0000256" key="1">
    <source>
        <dbReference type="SAM" id="Phobius"/>
    </source>
</evidence>
<keyword evidence="1" id="KW-0472">Membrane</keyword>
<gene>
    <name evidence="2" type="ORF">BAE39_24295</name>
</gene>
<name>A0A1A5HS86_RHILI</name>
<dbReference type="EMBL" id="LZTJ01000034">
    <property type="protein sequence ID" value="OBP69497.1"/>
    <property type="molecule type" value="Genomic_DNA"/>
</dbReference>
<reference evidence="3" key="1">
    <citation type="submission" date="2016-06" db="EMBL/GenBank/DDBJ databases">
        <title>NZP2037 Pacbio-Illumina hybrid assembly.</title>
        <authorList>
            <person name="Ramsay J.P."/>
        </authorList>
    </citation>
    <scope>NUCLEOTIDE SEQUENCE [LARGE SCALE GENOMIC DNA]</scope>
    <source>
        <strain evidence="3">R7ANS::ICEMlSym2042</strain>
    </source>
</reference>
<organism evidence="2 3">
    <name type="scientific">Rhizobium loti</name>
    <name type="common">Mesorhizobium loti</name>
    <dbReference type="NCBI Taxonomy" id="381"/>
    <lineage>
        <taxon>Bacteria</taxon>
        <taxon>Pseudomonadati</taxon>
        <taxon>Pseudomonadota</taxon>
        <taxon>Alphaproteobacteria</taxon>
        <taxon>Hyphomicrobiales</taxon>
        <taxon>Phyllobacteriaceae</taxon>
        <taxon>Mesorhizobium</taxon>
    </lineage>
</organism>
<evidence type="ECO:0000313" key="3">
    <source>
        <dbReference type="Proteomes" id="UP000093748"/>
    </source>
</evidence>
<accession>A0A1A5HS86</accession>
<dbReference type="Proteomes" id="UP000093748">
    <property type="component" value="Unassembled WGS sequence"/>
</dbReference>
<evidence type="ECO:0000313" key="2">
    <source>
        <dbReference type="EMBL" id="OBP69497.1"/>
    </source>
</evidence>
<keyword evidence="1" id="KW-1133">Transmembrane helix</keyword>
<sequence length="89" mass="9846">MWRSSGIQAVGLFIIAYIIYGYQPQVGAPADALVAFYEGGRTRILIAAVFSGFAVLNLMCLRQHSGPLWLMRDRTVGARRRHSHGPASR</sequence>
<keyword evidence="1" id="KW-0812">Transmembrane</keyword>
<protein>
    <submittedName>
        <fullName evidence="2">Uncharacterized protein</fullName>
    </submittedName>
</protein>
<proteinExistence type="predicted"/>